<dbReference type="AlphaFoldDB" id="A0A420WYA6"/>
<evidence type="ECO:0000256" key="4">
    <source>
        <dbReference type="ARBA" id="ARBA00022692"/>
    </source>
</evidence>
<keyword evidence="10" id="KW-1185">Reference proteome</keyword>
<evidence type="ECO:0000256" key="5">
    <source>
        <dbReference type="ARBA" id="ARBA00022989"/>
    </source>
</evidence>
<keyword evidence="2 7" id="KW-1003">Cell membrane</keyword>
<comment type="similarity">
    <text evidence="7">Belongs to the UPF0761 family.</text>
</comment>
<dbReference type="InterPro" id="IPR023679">
    <property type="entry name" value="UPF0761_bac"/>
</dbReference>
<accession>A0A420WYA6</accession>
<feature type="transmembrane region" description="Helical" evidence="7">
    <location>
        <begin position="140"/>
        <end position="162"/>
    </location>
</feature>
<sequence>MQIPQLAGLPRLTRLIAVTRKLIERFNRHDGQKTAASLTYTTLFAVVPLTTVLYAMLAAIPEFRGVGDKVQGYLFQQFVPATGEVVLETLNNFTTQARNLTVVGVLFLFVTSLLMMITVEKAFNNIWQVPDNRKGIASFLLYWAVLTLGPILVGTGFVLSSYLTSLTFVSNAASWFGGGDFLLHLLPPVLSFLAFLFLYMAVPNYRVRMRHAAGGALLVSSLLELAKLGFSLYVANFPSYQVIYGAFAAVPLFLLWIYLCWAIVLLGAEVAAWLGESQRAEWRHWPMYWQGLGVLMILDRAHREGRGAVSAATLRRLLGGRARVLLAIFARAGWAAPTEQGNWVLAHSLSTLTLWEYNLGMPDPVPDDDQAPEPLLEVHGALKKACESRKAILDHPLGELFGAHDPEHWMSPKAGRPNRAKLTERERS</sequence>
<protein>
    <recommendedName>
        <fullName evidence="7">UPF0761 membrane protein C7446_1146</fullName>
    </recommendedName>
</protein>
<evidence type="ECO:0000256" key="1">
    <source>
        <dbReference type="ARBA" id="ARBA00004651"/>
    </source>
</evidence>
<comment type="caution">
    <text evidence="9">The sequence shown here is derived from an EMBL/GenBank/DDBJ whole genome shotgun (WGS) entry which is preliminary data.</text>
</comment>
<feature type="region of interest" description="Disordered" evidence="8">
    <location>
        <begin position="404"/>
        <end position="428"/>
    </location>
</feature>
<dbReference type="EMBL" id="RBIN01000003">
    <property type="protein sequence ID" value="RKR06209.1"/>
    <property type="molecule type" value="Genomic_DNA"/>
</dbReference>
<organism evidence="9 10">
    <name type="scientific">Kushneria sinocarnis</name>
    <dbReference type="NCBI Taxonomy" id="595502"/>
    <lineage>
        <taxon>Bacteria</taxon>
        <taxon>Pseudomonadati</taxon>
        <taxon>Pseudomonadota</taxon>
        <taxon>Gammaproteobacteria</taxon>
        <taxon>Oceanospirillales</taxon>
        <taxon>Halomonadaceae</taxon>
        <taxon>Kushneria</taxon>
    </lineage>
</organism>
<keyword evidence="3" id="KW-0997">Cell inner membrane</keyword>
<feature type="transmembrane region" description="Helical" evidence="7">
    <location>
        <begin position="100"/>
        <end position="119"/>
    </location>
</feature>
<proteinExistence type="inferred from homology"/>
<name>A0A420WYA6_9GAMM</name>
<evidence type="ECO:0000313" key="9">
    <source>
        <dbReference type="EMBL" id="RKR06209.1"/>
    </source>
</evidence>
<evidence type="ECO:0000256" key="2">
    <source>
        <dbReference type="ARBA" id="ARBA00022475"/>
    </source>
</evidence>
<dbReference type="NCBIfam" id="TIGR00765">
    <property type="entry name" value="yihY_not_rbn"/>
    <property type="match status" value="1"/>
</dbReference>
<keyword evidence="5 7" id="KW-1133">Transmembrane helix</keyword>
<keyword evidence="6 7" id="KW-0472">Membrane</keyword>
<dbReference type="PANTHER" id="PTHR30213">
    <property type="entry name" value="INNER MEMBRANE PROTEIN YHJD"/>
    <property type="match status" value="1"/>
</dbReference>
<feature type="transmembrane region" description="Helical" evidence="7">
    <location>
        <begin position="241"/>
        <end position="274"/>
    </location>
</feature>
<dbReference type="PANTHER" id="PTHR30213:SF0">
    <property type="entry name" value="UPF0761 MEMBRANE PROTEIN YIHY"/>
    <property type="match status" value="1"/>
</dbReference>
<dbReference type="Proteomes" id="UP000281975">
    <property type="component" value="Unassembled WGS sequence"/>
</dbReference>
<dbReference type="HAMAP" id="MF_00672">
    <property type="entry name" value="UPF0761"/>
    <property type="match status" value="1"/>
</dbReference>
<comment type="subcellular location">
    <subcellularLocation>
        <location evidence="1 7">Cell membrane</location>
        <topology evidence="1 7">Multi-pass membrane protein</topology>
    </subcellularLocation>
</comment>
<evidence type="ECO:0000256" key="3">
    <source>
        <dbReference type="ARBA" id="ARBA00022519"/>
    </source>
</evidence>
<evidence type="ECO:0000256" key="6">
    <source>
        <dbReference type="ARBA" id="ARBA00023136"/>
    </source>
</evidence>
<dbReference type="InterPro" id="IPR017039">
    <property type="entry name" value="Virul_fac_BrkB"/>
</dbReference>
<feature type="transmembrane region" description="Helical" evidence="7">
    <location>
        <begin position="214"/>
        <end position="235"/>
    </location>
</feature>
<keyword evidence="4 7" id="KW-0812">Transmembrane</keyword>
<dbReference type="OrthoDB" id="9808671at2"/>
<evidence type="ECO:0000256" key="8">
    <source>
        <dbReference type="SAM" id="MobiDB-lite"/>
    </source>
</evidence>
<dbReference type="RefSeq" id="WP_121172137.1">
    <property type="nucleotide sequence ID" value="NZ_RBIN01000003.1"/>
</dbReference>
<reference evidence="9 10" key="1">
    <citation type="submission" date="2018-10" db="EMBL/GenBank/DDBJ databases">
        <title>Genomic Encyclopedia of Type Strains, Phase IV (KMG-IV): sequencing the most valuable type-strain genomes for metagenomic binning, comparative biology and taxonomic classification.</title>
        <authorList>
            <person name="Goeker M."/>
        </authorList>
    </citation>
    <scope>NUCLEOTIDE SEQUENCE [LARGE SCALE GENOMIC DNA]</scope>
    <source>
        <strain evidence="9 10">DSM 23229</strain>
    </source>
</reference>
<dbReference type="GO" id="GO:0005886">
    <property type="term" value="C:plasma membrane"/>
    <property type="evidence" value="ECO:0007669"/>
    <property type="project" value="UniProtKB-SubCell"/>
</dbReference>
<evidence type="ECO:0000313" key="10">
    <source>
        <dbReference type="Proteomes" id="UP000281975"/>
    </source>
</evidence>
<feature type="transmembrane region" description="Helical" evidence="7">
    <location>
        <begin position="38"/>
        <end position="60"/>
    </location>
</feature>
<gene>
    <name evidence="9" type="ORF">C7446_1146</name>
</gene>
<dbReference type="Pfam" id="PF03631">
    <property type="entry name" value="Virul_fac_BrkB"/>
    <property type="match status" value="1"/>
</dbReference>
<feature type="transmembrane region" description="Helical" evidence="7">
    <location>
        <begin position="182"/>
        <end position="202"/>
    </location>
</feature>
<evidence type="ECO:0000256" key="7">
    <source>
        <dbReference type="HAMAP-Rule" id="MF_00672"/>
    </source>
</evidence>